<protein>
    <submittedName>
        <fullName evidence="1">Uncharacterized protein</fullName>
    </submittedName>
</protein>
<accession>A0A1H0AEF0</accession>
<dbReference type="EMBL" id="FNHS01000007">
    <property type="protein sequence ID" value="SDN32002.1"/>
    <property type="molecule type" value="Genomic_DNA"/>
</dbReference>
<evidence type="ECO:0000313" key="1">
    <source>
        <dbReference type="EMBL" id="SDN32002.1"/>
    </source>
</evidence>
<reference evidence="2" key="1">
    <citation type="submission" date="2016-10" db="EMBL/GenBank/DDBJ databases">
        <authorList>
            <person name="Varghese N."/>
            <person name="Submissions S."/>
        </authorList>
    </citation>
    <scope>NUCLEOTIDE SEQUENCE [LARGE SCALE GENOMIC DNA]</scope>
    <source>
        <strain evidence="2">BL47</strain>
    </source>
</reference>
<name>A0A1H0AEF0_9HYPH</name>
<sequence>MKQSRRSAMTASGRSEPTMRTVSRCLLLALLIAGLGVTLRRAVPVTPVDGAFQAVLRAYAVPQPDHQQHD</sequence>
<dbReference type="Proteomes" id="UP000198704">
    <property type="component" value="Unassembled WGS sequence"/>
</dbReference>
<dbReference type="AlphaFoldDB" id="A0A1H0AEF0"/>
<gene>
    <name evidence="1" type="ORF">SAMN05216360_107177</name>
</gene>
<evidence type="ECO:0000313" key="2">
    <source>
        <dbReference type="Proteomes" id="UP000198704"/>
    </source>
</evidence>
<proteinExistence type="predicted"/>
<organism evidence="1 2">
    <name type="scientific">Methylobacterium phyllostachyos</name>
    <dbReference type="NCBI Taxonomy" id="582672"/>
    <lineage>
        <taxon>Bacteria</taxon>
        <taxon>Pseudomonadati</taxon>
        <taxon>Pseudomonadota</taxon>
        <taxon>Alphaproteobacteria</taxon>
        <taxon>Hyphomicrobiales</taxon>
        <taxon>Methylobacteriaceae</taxon>
        <taxon>Methylobacterium</taxon>
    </lineage>
</organism>
<dbReference type="RefSeq" id="WP_244507572.1">
    <property type="nucleotide sequence ID" value="NZ_FNHS01000007.1"/>
</dbReference>
<keyword evidence="2" id="KW-1185">Reference proteome</keyword>